<feature type="domain" description="Formamidopyrimidine-DNA glycosylase catalytic" evidence="17">
    <location>
        <begin position="69"/>
        <end position="186"/>
    </location>
</feature>
<keyword evidence="7 18" id="KW-0378">Hydrolase</keyword>
<dbReference type="CDD" id="cd08973">
    <property type="entry name" value="BaFpgNei_N_1"/>
    <property type="match status" value="1"/>
</dbReference>
<dbReference type="GO" id="GO:0003684">
    <property type="term" value="F:damaged DNA binding"/>
    <property type="evidence" value="ECO:0007669"/>
    <property type="project" value="InterPro"/>
</dbReference>
<dbReference type="Pfam" id="PF06827">
    <property type="entry name" value="zf-FPG_IleRS"/>
    <property type="match status" value="1"/>
</dbReference>
<dbReference type="AlphaFoldDB" id="A0A4V6YTE2"/>
<dbReference type="Gene3D" id="1.10.8.50">
    <property type="match status" value="1"/>
</dbReference>
<organism evidence="18 19">
    <name type="scientific">Nocardia cyriacigeorgica</name>
    <dbReference type="NCBI Taxonomy" id="135487"/>
    <lineage>
        <taxon>Bacteria</taxon>
        <taxon>Bacillati</taxon>
        <taxon>Actinomycetota</taxon>
        <taxon>Actinomycetes</taxon>
        <taxon>Mycobacteriales</taxon>
        <taxon>Nocardiaceae</taxon>
        <taxon>Nocardia</taxon>
    </lineage>
</organism>
<dbReference type="PANTHER" id="PTHR22993">
    <property type="entry name" value="FORMAMIDOPYRIMIDINE-DNA GLYCOSYLASE"/>
    <property type="match status" value="1"/>
</dbReference>
<keyword evidence="10" id="KW-0234">DNA repair</keyword>
<reference evidence="18 19" key="1">
    <citation type="submission" date="2019-02" db="EMBL/GenBank/DDBJ databases">
        <authorList>
            <consortium name="Pathogen Informatics"/>
        </authorList>
    </citation>
    <scope>NUCLEOTIDE SEQUENCE [LARGE SCALE GENOMIC DNA]</scope>
    <source>
        <strain evidence="18 19">3012STDY6756504</strain>
    </source>
</reference>
<feature type="domain" description="FPG-type" evidence="16">
    <location>
        <begin position="306"/>
        <end position="340"/>
    </location>
</feature>
<keyword evidence="6 15" id="KW-0863">Zinc-finger</keyword>
<dbReference type="SUPFAM" id="SSF46946">
    <property type="entry name" value="S13-like H2TH domain"/>
    <property type="match status" value="1"/>
</dbReference>
<dbReference type="SMART" id="SM01232">
    <property type="entry name" value="H2TH"/>
    <property type="match status" value="1"/>
</dbReference>
<evidence type="ECO:0000256" key="9">
    <source>
        <dbReference type="ARBA" id="ARBA00023125"/>
    </source>
</evidence>
<evidence type="ECO:0000256" key="10">
    <source>
        <dbReference type="ARBA" id="ARBA00023204"/>
    </source>
</evidence>
<proteinExistence type="inferred from homology"/>
<evidence type="ECO:0000256" key="14">
    <source>
        <dbReference type="ARBA" id="ARBA00044632"/>
    </source>
</evidence>
<evidence type="ECO:0000256" key="13">
    <source>
        <dbReference type="ARBA" id="ARBA00023295"/>
    </source>
</evidence>
<dbReference type="InterPro" id="IPR010663">
    <property type="entry name" value="Znf_FPG/IleRS"/>
</dbReference>
<comment type="similarity">
    <text evidence="3">Belongs to the FPG family.</text>
</comment>
<evidence type="ECO:0000256" key="1">
    <source>
        <dbReference type="ARBA" id="ARBA00001668"/>
    </source>
</evidence>
<dbReference type="InterPro" id="IPR015886">
    <property type="entry name" value="H2TH_FPG"/>
</dbReference>
<evidence type="ECO:0000259" key="16">
    <source>
        <dbReference type="PROSITE" id="PS51066"/>
    </source>
</evidence>
<dbReference type="InterPro" id="IPR035937">
    <property type="entry name" value="FPG_N"/>
</dbReference>
<dbReference type="PROSITE" id="PS51068">
    <property type="entry name" value="FPG_CAT"/>
    <property type="match status" value="1"/>
</dbReference>
<keyword evidence="8" id="KW-0862">Zinc</keyword>
<dbReference type="EMBL" id="LR215973">
    <property type="protein sequence ID" value="VFA99773.1"/>
    <property type="molecule type" value="Genomic_DNA"/>
</dbReference>
<keyword evidence="9" id="KW-0238">DNA-binding</keyword>
<dbReference type="Gene3D" id="3.20.190.10">
    <property type="entry name" value="MutM-like, N-terminal"/>
    <property type="match status" value="1"/>
</dbReference>
<evidence type="ECO:0000256" key="15">
    <source>
        <dbReference type="PROSITE-ProRule" id="PRU00391"/>
    </source>
</evidence>
<evidence type="ECO:0000313" key="18">
    <source>
        <dbReference type="EMBL" id="VFA99773.1"/>
    </source>
</evidence>
<keyword evidence="11" id="KW-0456">Lyase</keyword>
<dbReference type="PROSITE" id="PS01242">
    <property type="entry name" value="ZF_FPG_1"/>
    <property type="match status" value="1"/>
</dbReference>
<gene>
    <name evidence="18" type="primary">mutM_2</name>
    <name evidence="18" type="ORF">NCTC10797_03560</name>
</gene>
<dbReference type="SMART" id="SM00898">
    <property type="entry name" value="Fapy_DNA_glyco"/>
    <property type="match status" value="1"/>
</dbReference>
<dbReference type="Pfam" id="PF06831">
    <property type="entry name" value="H2TH"/>
    <property type="match status" value="1"/>
</dbReference>
<keyword evidence="5" id="KW-0227">DNA damage</keyword>
<dbReference type="InterPro" id="IPR012319">
    <property type="entry name" value="FPG_cat"/>
</dbReference>
<evidence type="ECO:0000256" key="2">
    <source>
        <dbReference type="ARBA" id="ARBA00001947"/>
    </source>
</evidence>
<evidence type="ECO:0000256" key="7">
    <source>
        <dbReference type="ARBA" id="ARBA00022801"/>
    </source>
</evidence>
<dbReference type="PANTHER" id="PTHR22993:SF9">
    <property type="entry name" value="FORMAMIDOPYRIMIDINE-DNA GLYCOSYLASE"/>
    <property type="match status" value="1"/>
</dbReference>
<comment type="catalytic activity">
    <reaction evidence="1">
        <text>Hydrolysis of DNA containing ring-opened 7-methylguanine residues, releasing 2,6-diamino-4-hydroxy-5-(N-methyl)formamidopyrimidine.</text>
        <dbReference type="EC" id="3.2.2.23"/>
    </reaction>
</comment>
<dbReference type="PROSITE" id="PS51066">
    <property type="entry name" value="ZF_FPG_2"/>
    <property type="match status" value="1"/>
</dbReference>
<keyword evidence="13 18" id="KW-0326">Glycosidase</keyword>
<keyword evidence="4" id="KW-0479">Metal-binding</keyword>
<keyword evidence="12" id="KW-0511">Multifunctional enzyme</keyword>
<comment type="catalytic activity">
    <reaction evidence="14">
        <text>2'-deoxyribonucleotide-(2'-deoxyribose 5'-phosphate)-2'-deoxyribonucleotide-DNA = a 3'-end 2'-deoxyribonucleotide-(2,3-dehydro-2,3-deoxyribose 5'-phosphate)-DNA + a 5'-end 5'-phospho-2'-deoxyribonucleoside-DNA + H(+)</text>
        <dbReference type="Rhea" id="RHEA:66592"/>
        <dbReference type="Rhea" id="RHEA-COMP:13180"/>
        <dbReference type="Rhea" id="RHEA-COMP:16897"/>
        <dbReference type="Rhea" id="RHEA-COMP:17067"/>
        <dbReference type="ChEBI" id="CHEBI:15378"/>
        <dbReference type="ChEBI" id="CHEBI:136412"/>
        <dbReference type="ChEBI" id="CHEBI:157695"/>
        <dbReference type="ChEBI" id="CHEBI:167181"/>
        <dbReference type="EC" id="4.2.99.18"/>
    </reaction>
</comment>
<dbReference type="GO" id="GO:0034039">
    <property type="term" value="F:8-oxo-7,8-dihydroguanine DNA N-glycosylase activity"/>
    <property type="evidence" value="ECO:0007669"/>
    <property type="project" value="TreeGrafter"/>
</dbReference>
<dbReference type="InterPro" id="IPR015887">
    <property type="entry name" value="DNA_glyclase_Znf_dom_DNA_BS"/>
</dbReference>
<dbReference type="EC" id="3.2.2.23" evidence="18"/>
<dbReference type="Pfam" id="PF01149">
    <property type="entry name" value="Fapy_DNA_glyco"/>
    <property type="match status" value="1"/>
</dbReference>
<dbReference type="Proteomes" id="UP000290439">
    <property type="component" value="Chromosome"/>
</dbReference>
<evidence type="ECO:0000256" key="4">
    <source>
        <dbReference type="ARBA" id="ARBA00022723"/>
    </source>
</evidence>
<evidence type="ECO:0000256" key="3">
    <source>
        <dbReference type="ARBA" id="ARBA00009409"/>
    </source>
</evidence>
<evidence type="ECO:0000256" key="11">
    <source>
        <dbReference type="ARBA" id="ARBA00023239"/>
    </source>
</evidence>
<evidence type="ECO:0000256" key="5">
    <source>
        <dbReference type="ARBA" id="ARBA00022763"/>
    </source>
</evidence>
<sequence>MNAAEPQLRTNNRNIVQDVEHENASRRTPLSAAIRATADAGPARTFDPTNRARDTRSLSVPAGNLNRVPELPEVEALAQFLREHAVGAVVGRVDVAALSAVKTFDPPVTALSGRDVTGAGRWGKFLGLECSGIWLITHLSRGGWLRWTDNPSATPPKPGKGPLALRVHFFTPEGATPAFDLTEAGTKKRLAVYIVEDPQQVPGISRLGPDALEVTEDEFAQILDASTQRIKTALVEQSLLAGIGNAYSDEILHTARISPFATAKSLSPEKVSQLYEAMRTVLLDAVQRSVGQDAARLKGEKRSGMRVHARTGLPCPVCGDTVREVSFAERSFQYCPTCQTGGKILADRRMSRLLK</sequence>
<evidence type="ECO:0000256" key="8">
    <source>
        <dbReference type="ARBA" id="ARBA00022833"/>
    </source>
</evidence>
<evidence type="ECO:0000313" key="19">
    <source>
        <dbReference type="Proteomes" id="UP000290439"/>
    </source>
</evidence>
<dbReference type="GO" id="GO:0006284">
    <property type="term" value="P:base-excision repair"/>
    <property type="evidence" value="ECO:0007669"/>
    <property type="project" value="InterPro"/>
</dbReference>
<evidence type="ECO:0000256" key="12">
    <source>
        <dbReference type="ARBA" id="ARBA00023268"/>
    </source>
</evidence>
<dbReference type="GO" id="GO:0140078">
    <property type="term" value="F:class I DNA-(apurinic or apyrimidinic site) endonuclease activity"/>
    <property type="evidence" value="ECO:0007669"/>
    <property type="project" value="UniProtKB-EC"/>
</dbReference>
<evidence type="ECO:0000256" key="6">
    <source>
        <dbReference type="ARBA" id="ARBA00022771"/>
    </source>
</evidence>
<dbReference type="InterPro" id="IPR000214">
    <property type="entry name" value="Znf_DNA_glyclase/AP_lyase"/>
</dbReference>
<dbReference type="SUPFAM" id="SSF57716">
    <property type="entry name" value="Glucocorticoid receptor-like (DNA-binding domain)"/>
    <property type="match status" value="1"/>
</dbReference>
<dbReference type="SUPFAM" id="SSF81624">
    <property type="entry name" value="N-terminal domain of MutM-like DNA repair proteins"/>
    <property type="match status" value="1"/>
</dbReference>
<accession>A0A4V6YTE2</accession>
<evidence type="ECO:0000259" key="17">
    <source>
        <dbReference type="PROSITE" id="PS51068"/>
    </source>
</evidence>
<protein>
    <submittedName>
        <fullName evidence="18">Formamidopyrimidine-DNA glycosylase</fullName>
        <ecNumber evidence="18">3.2.2.23</ecNumber>
    </submittedName>
</protein>
<dbReference type="GO" id="GO:0008270">
    <property type="term" value="F:zinc ion binding"/>
    <property type="evidence" value="ECO:0007669"/>
    <property type="project" value="UniProtKB-KW"/>
</dbReference>
<name>A0A4V6YTE2_9NOCA</name>
<comment type="cofactor">
    <cofactor evidence="2">
        <name>Zn(2+)</name>
        <dbReference type="ChEBI" id="CHEBI:29105"/>
    </cofactor>
</comment>
<dbReference type="InterPro" id="IPR010979">
    <property type="entry name" value="Ribosomal_uS13-like_H2TH"/>
</dbReference>